<accession>A0AAW6TTM1</accession>
<evidence type="ECO:0000256" key="8">
    <source>
        <dbReference type="ARBA" id="ARBA00023277"/>
    </source>
</evidence>
<organism evidence="11 12">
    <name type="scientific">Anaerobaca lacustris</name>
    <dbReference type="NCBI Taxonomy" id="3044600"/>
    <lineage>
        <taxon>Bacteria</taxon>
        <taxon>Pseudomonadati</taxon>
        <taxon>Planctomycetota</taxon>
        <taxon>Phycisphaerae</taxon>
        <taxon>Sedimentisphaerales</taxon>
        <taxon>Anaerobacaceae</taxon>
        <taxon>Anaerobaca</taxon>
    </lineage>
</organism>
<name>A0AAW6TTM1_9BACT</name>
<feature type="binding site" evidence="9">
    <location>
        <position position="62"/>
    </location>
    <ligand>
        <name>Zn(2+)</name>
        <dbReference type="ChEBI" id="CHEBI:29105"/>
    </ligand>
</feature>
<comment type="function">
    <text evidence="9">Catalyzes the isomerization of sedoheptulose 7-phosphate in D-glycero-D-manno-heptose 7-phosphate.</text>
</comment>
<dbReference type="HAMAP" id="MF_00067">
    <property type="entry name" value="GmhA"/>
    <property type="match status" value="1"/>
</dbReference>
<feature type="binding site" evidence="9">
    <location>
        <position position="173"/>
    </location>
    <ligand>
        <name>substrate</name>
    </ligand>
</feature>
<feature type="binding site" evidence="9">
    <location>
        <position position="173"/>
    </location>
    <ligand>
        <name>Zn(2+)</name>
        <dbReference type="ChEBI" id="CHEBI:29105"/>
    </ligand>
</feature>
<feature type="binding site" evidence="9">
    <location>
        <begin position="95"/>
        <end position="96"/>
    </location>
    <ligand>
        <name>substrate</name>
    </ligand>
</feature>
<dbReference type="GO" id="GO:0005975">
    <property type="term" value="P:carbohydrate metabolic process"/>
    <property type="evidence" value="ECO:0007669"/>
    <property type="project" value="UniProtKB-UniRule"/>
</dbReference>
<feature type="binding site" evidence="9">
    <location>
        <position position="66"/>
    </location>
    <ligand>
        <name>Zn(2+)</name>
        <dbReference type="ChEBI" id="CHEBI:29105"/>
    </ligand>
</feature>
<keyword evidence="4 9" id="KW-0963">Cytoplasm</keyword>
<dbReference type="InterPro" id="IPR046348">
    <property type="entry name" value="SIS_dom_sf"/>
</dbReference>
<dbReference type="GO" id="GO:0097367">
    <property type="term" value="F:carbohydrate derivative binding"/>
    <property type="evidence" value="ECO:0007669"/>
    <property type="project" value="InterPro"/>
</dbReference>
<dbReference type="SUPFAM" id="SSF53697">
    <property type="entry name" value="SIS domain"/>
    <property type="match status" value="1"/>
</dbReference>
<dbReference type="CDD" id="cd05006">
    <property type="entry name" value="SIS_GmhA"/>
    <property type="match status" value="1"/>
</dbReference>
<evidence type="ECO:0000259" key="10">
    <source>
        <dbReference type="PROSITE" id="PS51464"/>
    </source>
</evidence>
<dbReference type="InterPro" id="IPR050099">
    <property type="entry name" value="SIS_GmhA/DiaA_subfam"/>
</dbReference>
<evidence type="ECO:0000313" key="12">
    <source>
        <dbReference type="Proteomes" id="UP001431776"/>
    </source>
</evidence>
<evidence type="ECO:0000256" key="1">
    <source>
        <dbReference type="ARBA" id="ARBA00000348"/>
    </source>
</evidence>
<comment type="miscellaneous">
    <text evidence="9">The reaction produces a racemic mixture of D-glycero-alpha-D-manno-heptose 7-phosphate and D-glycero-beta-D-manno-heptose 7-phosphate.</text>
</comment>
<dbReference type="Pfam" id="PF13580">
    <property type="entry name" value="SIS_2"/>
    <property type="match status" value="1"/>
</dbReference>
<dbReference type="GO" id="GO:0008270">
    <property type="term" value="F:zinc ion binding"/>
    <property type="evidence" value="ECO:0007669"/>
    <property type="project" value="UniProtKB-UniRule"/>
</dbReference>
<gene>
    <name evidence="9" type="primary">gmhA</name>
    <name evidence="11" type="ORF">QJ522_08330</name>
</gene>
<dbReference type="RefSeq" id="WP_349244456.1">
    <property type="nucleotide sequence ID" value="NZ_JASCXX010000008.1"/>
</dbReference>
<evidence type="ECO:0000256" key="5">
    <source>
        <dbReference type="ARBA" id="ARBA00022723"/>
    </source>
</evidence>
<protein>
    <recommendedName>
        <fullName evidence="9">Phosphoheptose isomerase</fullName>
        <ecNumber evidence="9">5.3.1.28</ecNumber>
    </recommendedName>
    <alternativeName>
        <fullName evidence="9">Sedoheptulose 7-phosphate isomerase</fullName>
    </alternativeName>
</protein>
<comment type="pathway">
    <text evidence="9">Carbohydrate biosynthesis; D-glycero-D-manno-heptose 7-phosphate biosynthesis; D-glycero-alpha-D-manno-heptose 7-phosphate and D-glycero-beta-D-manno-heptose 7-phosphate from sedoheptulose 7-phosphate: step 1/1.</text>
</comment>
<reference evidence="11" key="1">
    <citation type="submission" date="2023-05" db="EMBL/GenBank/DDBJ databases">
        <title>Anaerotaeda fermentans gen. nov., sp. nov., a novel anaerobic planctomycete of the new family within the order Sedimentisphaerales isolated from Taman Peninsula, Russia.</title>
        <authorList>
            <person name="Khomyakova M.A."/>
            <person name="Merkel A.Y."/>
            <person name="Slobodkin A.I."/>
        </authorList>
    </citation>
    <scope>NUCLEOTIDE SEQUENCE</scope>
    <source>
        <strain evidence="11">M17dextr</strain>
    </source>
</reference>
<dbReference type="Gene3D" id="3.40.50.10490">
    <property type="entry name" value="Glucose-6-phosphate isomerase like protein, domain 1"/>
    <property type="match status" value="1"/>
</dbReference>
<evidence type="ECO:0000256" key="7">
    <source>
        <dbReference type="ARBA" id="ARBA00023235"/>
    </source>
</evidence>
<dbReference type="GO" id="GO:1901135">
    <property type="term" value="P:carbohydrate derivative metabolic process"/>
    <property type="evidence" value="ECO:0007669"/>
    <property type="project" value="InterPro"/>
</dbReference>
<keyword evidence="5 9" id="KW-0479">Metal-binding</keyword>
<dbReference type="PANTHER" id="PTHR30390">
    <property type="entry name" value="SEDOHEPTULOSE 7-PHOSPHATE ISOMERASE / DNAA INITIATOR-ASSOCIATING FACTOR FOR REPLICATION INITIATION"/>
    <property type="match status" value="1"/>
</dbReference>
<keyword evidence="12" id="KW-1185">Reference proteome</keyword>
<feature type="domain" description="SIS" evidence="10">
    <location>
        <begin position="38"/>
        <end position="193"/>
    </location>
</feature>
<dbReference type="Proteomes" id="UP001431776">
    <property type="component" value="Unassembled WGS sequence"/>
</dbReference>
<dbReference type="InterPro" id="IPR035461">
    <property type="entry name" value="GmhA/DiaA"/>
</dbReference>
<dbReference type="InterPro" id="IPR001347">
    <property type="entry name" value="SIS_dom"/>
</dbReference>
<evidence type="ECO:0000256" key="3">
    <source>
        <dbReference type="ARBA" id="ARBA00009894"/>
    </source>
</evidence>
<dbReference type="AlphaFoldDB" id="A0AAW6TTM1"/>
<comment type="catalytic activity">
    <reaction evidence="1 9">
        <text>2 D-sedoheptulose 7-phosphate = D-glycero-alpha-D-manno-heptose 7-phosphate + D-glycero-beta-D-manno-heptose 7-phosphate</text>
        <dbReference type="Rhea" id="RHEA:27489"/>
        <dbReference type="ChEBI" id="CHEBI:57483"/>
        <dbReference type="ChEBI" id="CHEBI:60203"/>
        <dbReference type="ChEBI" id="CHEBI:60204"/>
        <dbReference type="EC" id="5.3.1.28"/>
    </reaction>
</comment>
<comment type="subcellular location">
    <subcellularLocation>
        <location evidence="2 9">Cytoplasm</location>
    </subcellularLocation>
</comment>
<comment type="similarity">
    <text evidence="3 9">Belongs to the SIS family. GmhA subfamily.</text>
</comment>
<keyword evidence="8 9" id="KW-0119">Carbohydrate metabolism</keyword>
<dbReference type="GO" id="GO:0008968">
    <property type="term" value="F:D-sedoheptulose 7-phosphate isomerase activity"/>
    <property type="evidence" value="ECO:0007669"/>
    <property type="project" value="UniProtKB-UniRule"/>
</dbReference>
<feature type="binding site" evidence="9">
    <location>
        <position position="126"/>
    </location>
    <ligand>
        <name>substrate</name>
    </ligand>
</feature>
<dbReference type="EC" id="5.3.1.28" evidence="9"/>
<comment type="caution">
    <text evidence="11">The sequence shown here is derived from an EMBL/GenBank/DDBJ whole genome shotgun (WGS) entry which is preliminary data.</text>
</comment>
<dbReference type="PROSITE" id="PS51464">
    <property type="entry name" value="SIS"/>
    <property type="match status" value="1"/>
</dbReference>
<dbReference type="EMBL" id="JASCXX010000008">
    <property type="protein sequence ID" value="MDI6449047.1"/>
    <property type="molecule type" value="Genomic_DNA"/>
</dbReference>
<dbReference type="GO" id="GO:0005737">
    <property type="term" value="C:cytoplasm"/>
    <property type="evidence" value="ECO:0007669"/>
    <property type="project" value="UniProtKB-SubCell"/>
</dbReference>
<feature type="binding site" evidence="9">
    <location>
        <begin position="53"/>
        <end position="55"/>
    </location>
    <ligand>
        <name>substrate</name>
    </ligand>
</feature>
<dbReference type="PANTHER" id="PTHR30390:SF6">
    <property type="entry name" value="DNAA INITIATOR-ASSOCIATING PROTEIN DIAA"/>
    <property type="match status" value="1"/>
</dbReference>
<proteinExistence type="inferred from homology"/>
<feature type="binding site" evidence="9">
    <location>
        <begin position="121"/>
        <end position="123"/>
    </location>
    <ligand>
        <name>substrate</name>
    </ligand>
</feature>
<keyword evidence="6 9" id="KW-0862">Zinc</keyword>
<evidence type="ECO:0000256" key="4">
    <source>
        <dbReference type="ARBA" id="ARBA00022490"/>
    </source>
</evidence>
<dbReference type="InterPro" id="IPR004515">
    <property type="entry name" value="Phosphoheptose_Isoase"/>
</dbReference>
<feature type="binding site" evidence="9">
    <location>
        <position position="66"/>
    </location>
    <ligand>
        <name>substrate</name>
    </ligand>
</feature>
<evidence type="ECO:0000256" key="2">
    <source>
        <dbReference type="ARBA" id="ARBA00004496"/>
    </source>
</evidence>
<comment type="cofactor">
    <cofactor evidence="9">
        <name>Zn(2+)</name>
        <dbReference type="ChEBI" id="CHEBI:29105"/>
    </cofactor>
    <text evidence="9">Binds 1 zinc ion per subunit.</text>
</comment>
<feature type="binding site" evidence="9">
    <location>
        <position position="181"/>
    </location>
    <ligand>
        <name>Zn(2+)</name>
        <dbReference type="ChEBI" id="CHEBI:29105"/>
    </ligand>
</feature>
<evidence type="ECO:0000256" key="6">
    <source>
        <dbReference type="ARBA" id="ARBA00022833"/>
    </source>
</evidence>
<evidence type="ECO:0000256" key="9">
    <source>
        <dbReference type="HAMAP-Rule" id="MF_00067"/>
    </source>
</evidence>
<keyword evidence="7 9" id="KW-0413">Isomerase</keyword>
<sequence>MTNGREQIVRETIEDHKALVAQFERHGAEIVARIAESIARSLAEGGTLYLCGNGGSAADAQHIAGEFVGRFRTERRALPAVALSTDTSVLTCIANDYDYESVFARQVEALVREGDVLWAFSTSGTSANVLKAAEVARRKGARIIAFTGRSQSPLENLADLCLCADARATARSQEIHQLAYHIVCDLVERSFAG</sequence>
<evidence type="ECO:0000313" key="11">
    <source>
        <dbReference type="EMBL" id="MDI6449047.1"/>
    </source>
</evidence>